<dbReference type="EMBL" id="JACJTQ010000060">
    <property type="protein sequence ID" value="MBD2694778.1"/>
    <property type="molecule type" value="Genomic_DNA"/>
</dbReference>
<protein>
    <submittedName>
        <fullName evidence="1">Uncharacterized protein</fullName>
    </submittedName>
</protein>
<reference evidence="1 2" key="1">
    <citation type="journal article" date="2020" name="ISME J.">
        <title>Comparative genomics reveals insights into cyanobacterial evolution and habitat adaptation.</title>
        <authorList>
            <person name="Chen M.Y."/>
            <person name="Teng W.K."/>
            <person name="Zhao L."/>
            <person name="Hu C.X."/>
            <person name="Zhou Y.K."/>
            <person name="Han B.P."/>
            <person name="Song L.R."/>
            <person name="Shu W.S."/>
        </authorList>
    </citation>
    <scope>NUCLEOTIDE SEQUENCE [LARGE SCALE GENOMIC DNA]</scope>
    <source>
        <strain evidence="1 2">FACHB-362</strain>
    </source>
</reference>
<name>A0ABR8J8S4_9NOST</name>
<gene>
    <name evidence="1" type="ORF">H6G68_24085</name>
</gene>
<comment type="caution">
    <text evidence="1">The sequence shown here is derived from an EMBL/GenBank/DDBJ whole genome shotgun (WGS) entry which is preliminary data.</text>
</comment>
<evidence type="ECO:0000313" key="1">
    <source>
        <dbReference type="EMBL" id="MBD2694778.1"/>
    </source>
</evidence>
<dbReference type="Proteomes" id="UP000660381">
    <property type="component" value="Unassembled WGS sequence"/>
</dbReference>
<proteinExistence type="predicted"/>
<organism evidence="1 2">
    <name type="scientific">Anabaena catenula FACHB-362</name>
    <dbReference type="NCBI Taxonomy" id="2692877"/>
    <lineage>
        <taxon>Bacteria</taxon>
        <taxon>Bacillati</taxon>
        <taxon>Cyanobacteriota</taxon>
        <taxon>Cyanophyceae</taxon>
        <taxon>Nostocales</taxon>
        <taxon>Nostocaceae</taxon>
        <taxon>Anabaena</taxon>
    </lineage>
</organism>
<keyword evidence="2" id="KW-1185">Reference proteome</keyword>
<evidence type="ECO:0000313" key="2">
    <source>
        <dbReference type="Proteomes" id="UP000660381"/>
    </source>
</evidence>
<accession>A0ABR8J8S4</accession>
<sequence length="45" mass="5336">MVIFRWFVGDESCICQNQYIILITEKFSLRPLRLCGMANATLRER</sequence>